<dbReference type="AlphaFoldDB" id="A5D0M3"/>
<dbReference type="KEGG" id="pth:PTH_2047"/>
<name>A5D0M3_PELTS</name>
<dbReference type="HOGENOM" id="CLU_173138_0_0_9"/>
<reference evidence="2" key="1">
    <citation type="journal article" date="2008" name="Genome Res.">
        <title>The genome of Pelotomaculum thermopropionicum reveals niche-associated evolution in anaerobic microbiota.</title>
        <authorList>
            <person name="Kosaka T."/>
            <person name="Kato S."/>
            <person name="Shimoyama T."/>
            <person name="Ishii S."/>
            <person name="Abe T."/>
            <person name="Watanabe K."/>
        </authorList>
    </citation>
    <scope>NUCLEOTIDE SEQUENCE [LARGE SCALE GENOMIC DNA]</scope>
    <source>
        <strain evidence="2">DSM 13744 / JCM 10971 / SI</strain>
    </source>
</reference>
<dbReference type="Proteomes" id="UP000006556">
    <property type="component" value="Chromosome"/>
</dbReference>
<protein>
    <submittedName>
        <fullName evidence="1">Uncharacterized protein</fullName>
    </submittedName>
</protein>
<keyword evidence="2" id="KW-1185">Reference proteome</keyword>
<sequence>MARPDFETFRELFLSCLAEHTGQEPSALAEKNWSEIGSREVRYGMLEAVKEKLREKYGVEFEANQRLVMIEGPVESAVIQAFHELSTICLMERINAKIRARMN</sequence>
<evidence type="ECO:0000313" key="2">
    <source>
        <dbReference type="Proteomes" id="UP000006556"/>
    </source>
</evidence>
<gene>
    <name evidence="1" type="ordered locus">PTH_2047</name>
</gene>
<dbReference type="eggNOG" id="ENOG5033I2S">
    <property type="taxonomic scope" value="Bacteria"/>
</dbReference>
<organism evidence="1 2">
    <name type="scientific">Pelotomaculum thermopropionicum (strain DSM 13744 / JCM 10971 / SI)</name>
    <dbReference type="NCBI Taxonomy" id="370438"/>
    <lineage>
        <taxon>Bacteria</taxon>
        <taxon>Bacillati</taxon>
        <taxon>Bacillota</taxon>
        <taxon>Clostridia</taxon>
        <taxon>Eubacteriales</taxon>
        <taxon>Desulfotomaculaceae</taxon>
        <taxon>Pelotomaculum</taxon>
    </lineage>
</organism>
<accession>A5D0M3</accession>
<dbReference type="EMBL" id="AP009389">
    <property type="protein sequence ID" value="BAF60228.1"/>
    <property type="molecule type" value="Genomic_DNA"/>
</dbReference>
<evidence type="ECO:0000313" key="1">
    <source>
        <dbReference type="EMBL" id="BAF60228.1"/>
    </source>
</evidence>
<proteinExistence type="predicted"/>